<accession>A0A0G1HYC4</accession>
<dbReference type="SUPFAM" id="SSF51182">
    <property type="entry name" value="RmlC-like cupins"/>
    <property type="match status" value="1"/>
</dbReference>
<comment type="caution">
    <text evidence="2">The sequence shown here is derived from an EMBL/GenBank/DDBJ whole genome shotgun (WGS) entry which is preliminary data.</text>
</comment>
<reference evidence="2 3" key="1">
    <citation type="journal article" date="2015" name="Nature">
        <title>rRNA introns, odd ribosomes, and small enigmatic genomes across a large radiation of phyla.</title>
        <authorList>
            <person name="Brown C.T."/>
            <person name="Hug L.A."/>
            <person name="Thomas B.C."/>
            <person name="Sharon I."/>
            <person name="Castelle C.J."/>
            <person name="Singh A."/>
            <person name="Wilkins M.J."/>
            <person name="Williams K.H."/>
            <person name="Banfield J.F."/>
        </authorList>
    </citation>
    <scope>NUCLEOTIDE SEQUENCE [LARGE SCALE GENOMIC DNA]</scope>
</reference>
<protein>
    <recommendedName>
        <fullName evidence="1">Cupin type-2 domain-containing protein</fullName>
    </recommendedName>
</protein>
<dbReference type="Gene3D" id="2.60.120.10">
    <property type="entry name" value="Jelly Rolls"/>
    <property type="match status" value="1"/>
</dbReference>
<dbReference type="STRING" id="1618387.UW44_C0010G0026"/>
<proteinExistence type="predicted"/>
<dbReference type="InterPro" id="IPR052538">
    <property type="entry name" value="Flavonoid_dioxygenase-like"/>
</dbReference>
<organism evidence="2 3">
    <name type="scientific">Candidatus Collierbacteria bacterium GW2011_GWB2_44_22</name>
    <dbReference type="NCBI Taxonomy" id="1618387"/>
    <lineage>
        <taxon>Bacteria</taxon>
        <taxon>Candidatus Collieribacteriota</taxon>
    </lineage>
</organism>
<gene>
    <name evidence="2" type="ORF">UW44_C0010G0026</name>
</gene>
<dbReference type="PANTHER" id="PTHR43346:SF1">
    <property type="entry name" value="QUERCETIN 2,3-DIOXYGENASE-RELATED"/>
    <property type="match status" value="1"/>
</dbReference>
<dbReference type="InterPro" id="IPR013096">
    <property type="entry name" value="Cupin_2"/>
</dbReference>
<feature type="domain" description="Cupin type-2" evidence="1">
    <location>
        <begin position="32"/>
        <end position="102"/>
    </location>
</feature>
<dbReference type="Pfam" id="PF07883">
    <property type="entry name" value="Cupin_2"/>
    <property type="match status" value="1"/>
</dbReference>
<dbReference type="EMBL" id="LCIH01000010">
    <property type="protein sequence ID" value="KKT51588.1"/>
    <property type="molecule type" value="Genomic_DNA"/>
</dbReference>
<evidence type="ECO:0000313" key="3">
    <source>
        <dbReference type="Proteomes" id="UP000034006"/>
    </source>
</evidence>
<name>A0A0G1HYC4_9BACT</name>
<sequence length="129" mass="14172">MVGFHTNIEAETVTNTNFRKVIFTAPHSQLVLMSLLPGEEIGMEVHPNIDQFFRFEAGQGKAILNDEETIFKANDVVIVPAGTNHNIINTSTSEPLKLYTVYSPANHPDGTVHPTKADAVAGEALYEKH</sequence>
<dbReference type="PANTHER" id="PTHR43346">
    <property type="entry name" value="LIGAND BINDING DOMAIN PROTEIN, PUTATIVE (AFU_ORTHOLOGUE AFUA_6G14370)-RELATED"/>
    <property type="match status" value="1"/>
</dbReference>
<evidence type="ECO:0000313" key="2">
    <source>
        <dbReference type="EMBL" id="KKT51588.1"/>
    </source>
</evidence>
<dbReference type="CDD" id="cd02223">
    <property type="entry name" value="cupin_Bh2720-like"/>
    <property type="match status" value="1"/>
</dbReference>
<dbReference type="PATRIC" id="fig|1618387.3.peg.829"/>
<dbReference type="InterPro" id="IPR014710">
    <property type="entry name" value="RmlC-like_jellyroll"/>
</dbReference>
<dbReference type="AlphaFoldDB" id="A0A0G1HYC4"/>
<evidence type="ECO:0000259" key="1">
    <source>
        <dbReference type="Pfam" id="PF07883"/>
    </source>
</evidence>
<dbReference type="Proteomes" id="UP000034006">
    <property type="component" value="Unassembled WGS sequence"/>
</dbReference>
<dbReference type="InterPro" id="IPR011051">
    <property type="entry name" value="RmlC_Cupin_sf"/>
</dbReference>